<keyword evidence="4" id="KW-1185">Reference proteome</keyword>
<feature type="chain" id="PRO_5041251352" description="Piezo-type mechanosensitive ion channel homolog domain-containing protein" evidence="1">
    <location>
        <begin position="27"/>
        <end position="78"/>
    </location>
</feature>
<dbReference type="Pfam" id="PF25288">
    <property type="entry name" value="PIEZO"/>
    <property type="match status" value="1"/>
</dbReference>
<proteinExistence type="predicted"/>
<evidence type="ECO:0000313" key="3">
    <source>
        <dbReference type="EMBL" id="KAH9316716.1"/>
    </source>
</evidence>
<evidence type="ECO:0000256" key="1">
    <source>
        <dbReference type="SAM" id="SignalP"/>
    </source>
</evidence>
<feature type="non-terminal residue" evidence="3">
    <location>
        <position position="78"/>
    </location>
</feature>
<dbReference type="Proteomes" id="UP000824469">
    <property type="component" value="Unassembled WGS sequence"/>
</dbReference>
<protein>
    <recommendedName>
        <fullName evidence="2">Piezo-type mechanosensitive ion channel homolog domain-containing protein</fullName>
    </recommendedName>
</protein>
<organism evidence="3 4">
    <name type="scientific">Taxus chinensis</name>
    <name type="common">Chinese yew</name>
    <name type="synonym">Taxus wallichiana var. chinensis</name>
    <dbReference type="NCBI Taxonomy" id="29808"/>
    <lineage>
        <taxon>Eukaryota</taxon>
        <taxon>Viridiplantae</taxon>
        <taxon>Streptophyta</taxon>
        <taxon>Embryophyta</taxon>
        <taxon>Tracheophyta</taxon>
        <taxon>Spermatophyta</taxon>
        <taxon>Pinopsida</taxon>
        <taxon>Pinidae</taxon>
        <taxon>Conifers II</taxon>
        <taxon>Cupressales</taxon>
        <taxon>Taxaceae</taxon>
        <taxon>Taxus</taxon>
    </lineage>
</organism>
<evidence type="ECO:0000259" key="2">
    <source>
        <dbReference type="Pfam" id="PF25288"/>
    </source>
</evidence>
<sequence>VSNHASILEFANIALLLCFSAIQNHGLEMLVSLATVLQQSPQPPFGFGFMKTGFSKLVLLTIYSPQDVRYNHFDNTPQ</sequence>
<feature type="signal peptide" evidence="1">
    <location>
        <begin position="1"/>
        <end position="26"/>
    </location>
</feature>
<accession>A0AA38LAF3</accession>
<dbReference type="InterPro" id="IPR057611">
    <property type="entry name" value="PIEZO_dom"/>
</dbReference>
<evidence type="ECO:0000313" key="4">
    <source>
        <dbReference type="Proteomes" id="UP000824469"/>
    </source>
</evidence>
<dbReference type="AlphaFoldDB" id="A0AA38LAF3"/>
<gene>
    <name evidence="3" type="ORF">KI387_025343</name>
</gene>
<keyword evidence="1" id="KW-0732">Signal</keyword>
<reference evidence="3 4" key="1">
    <citation type="journal article" date="2021" name="Nat. Plants">
        <title>The Taxus genome provides insights into paclitaxel biosynthesis.</title>
        <authorList>
            <person name="Xiong X."/>
            <person name="Gou J."/>
            <person name="Liao Q."/>
            <person name="Li Y."/>
            <person name="Zhou Q."/>
            <person name="Bi G."/>
            <person name="Li C."/>
            <person name="Du R."/>
            <person name="Wang X."/>
            <person name="Sun T."/>
            <person name="Guo L."/>
            <person name="Liang H."/>
            <person name="Lu P."/>
            <person name="Wu Y."/>
            <person name="Zhang Z."/>
            <person name="Ro D.K."/>
            <person name="Shang Y."/>
            <person name="Huang S."/>
            <person name="Yan J."/>
        </authorList>
    </citation>
    <scope>NUCLEOTIDE SEQUENCE [LARGE SCALE GENOMIC DNA]</scope>
    <source>
        <strain evidence="3">Ta-2019</strain>
    </source>
</reference>
<feature type="domain" description="Piezo-type mechanosensitive ion channel homolog" evidence="2">
    <location>
        <begin position="2"/>
        <end position="35"/>
    </location>
</feature>
<comment type="caution">
    <text evidence="3">The sequence shown here is derived from an EMBL/GenBank/DDBJ whole genome shotgun (WGS) entry which is preliminary data.</text>
</comment>
<dbReference type="EMBL" id="JAHRHJ020000005">
    <property type="protein sequence ID" value="KAH9316716.1"/>
    <property type="molecule type" value="Genomic_DNA"/>
</dbReference>
<feature type="non-terminal residue" evidence="3">
    <location>
        <position position="1"/>
    </location>
</feature>
<name>A0AA38LAF3_TAXCH</name>